<dbReference type="Pfam" id="PF14398">
    <property type="entry name" value="ATPgrasp_YheCD"/>
    <property type="match status" value="1"/>
</dbReference>
<keyword evidence="1" id="KW-0547">Nucleotide-binding</keyword>
<evidence type="ECO:0000313" key="4">
    <source>
        <dbReference type="Proteomes" id="UP000641588"/>
    </source>
</evidence>
<organism evidence="3 4">
    <name type="scientific">Paenibacillus foliorum</name>
    <dbReference type="NCBI Taxonomy" id="2654974"/>
    <lineage>
        <taxon>Bacteria</taxon>
        <taxon>Bacillati</taxon>
        <taxon>Bacillota</taxon>
        <taxon>Bacilli</taxon>
        <taxon>Bacillales</taxon>
        <taxon>Paenibacillaceae</taxon>
        <taxon>Paenibacillus</taxon>
    </lineage>
</organism>
<evidence type="ECO:0000256" key="1">
    <source>
        <dbReference type="PROSITE-ProRule" id="PRU00409"/>
    </source>
</evidence>
<name>A0A972GT69_9BACL</name>
<dbReference type="SUPFAM" id="SSF56059">
    <property type="entry name" value="Glutathione synthetase ATP-binding domain-like"/>
    <property type="match status" value="1"/>
</dbReference>
<gene>
    <name evidence="3" type="ORF">GC093_03540</name>
</gene>
<evidence type="ECO:0000313" key="3">
    <source>
        <dbReference type="EMBL" id="NOU92310.1"/>
    </source>
</evidence>
<dbReference type="GO" id="GO:0005524">
    <property type="term" value="F:ATP binding"/>
    <property type="evidence" value="ECO:0007669"/>
    <property type="project" value="UniProtKB-UniRule"/>
</dbReference>
<dbReference type="InterPro" id="IPR011761">
    <property type="entry name" value="ATP-grasp"/>
</dbReference>
<dbReference type="Proteomes" id="UP000641588">
    <property type="component" value="Unassembled WGS sequence"/>
</dbReference>
<evidence type="ECO:0000259" key="2">
    <source>
        <dbReference type="PROSITE" id="PS50975"/>
    </source>
</evidence>
<keyword evidence="4" id="KW-1185">Reference proteome</keyword>
<dbReference type="Gene3D" id="3.30.470.20">
    <property type="entry name" value="ATP-grasp fold, B domain"/>
    <property type="match status" value="1"/>
</dbReference>
<dbReference type="GO" id="GO:0046872">
    <property type="term" value="F:metal ion binding"/>
    <property type="evidence" value="ECO:0007669"/>
    <property type="project" value="InterPro"/>
</dbReference>
<dbReference type="RefSeq" id="WP_171650488.1">
    <property type="nucleotide sequence ID" value="NZ_WHOD01000013.1"/>
</dbReference>
<proteinExistence type="predicted"/>
<dbReference type="AlphaFoldDB" id="A0A972GT69"/>
<dbReference type="InterPro" id="IPR026838">
    <property type="entry name" value="YheC/D"/>
</dbReference>
<accession>A0A972GT69</accession>
<reference evidence="3" key="1">
    <citation type="submission" date="2019-10" db="EMBL/GenBank/DDBJ databases">
        <title>Description of Paenibacillus glebae sp. nov.</title>
        <authorList>
            <person name="Carlier A."/>
            <person name="Qi S."/>
        </authorList>
    </citation>
    <scope>NUCLEOTIDE SEQUENCE</scope>
    <source>
        <strain evidence="3">LMG 31456</strain>
    </source>
</reference>
<sequence length="390" mass="44097">MMTSSSPYTLGIMTTQIDGNPPFLNRGFYRRLTLAGSHAGFKVFVFSPQSIDWLSGRVRGYAYDSANNQWLRLYCPFPDVVYDRCFFSTKQQYNEHRTTVRRLREQHRSVLFLGYGLRGKWEVQHMLEQDGRFNSHLPRTETMRSLRSVVDWLNASGEVLLKPQSGSQGRGVLLVQRCGTNAAVARASAGATPPAFTVRGRDARNRHVERGFADAPTLLRWLRRFTAQRSYLLQQYLLLQTRTGDAYDVRSLVQKDGAGRWQVTGMAVRRGQGGSLTSNLHGGGIVESAGPFLTQQFDADKASSIVSKLHELSTLIPTALEKYHGRLAELGIDFGIDNEGNIWILEVNSKPGRSIFTYLQDNQARLNALTHPIRYARYLLQTTRHRAVKQ</sequence>
<feature type="domain" description="ATP-grasp" evidence="2">
    <location>
        <begin position="124"/>
        <end position="377"/>
    </location>
</feature>
<keyword evidence="1" id="KW-0067">ATP-binding</keyword>
<protein>
    <submittedName>
        <fullName evidence="3">YheC/YheD family protein</fullName>
    </submittedName>
</protein>
<comment type="caution">
    <text evidence="3">The sequence shown here is derived from an EMBL/GenBank/DDBJ whole genome shotgun (WGS) entry which is preliminary data.</text>
</comment>
<dbReference type="PROSITE" id="PS50975">
    <property type="entry name" value="ATP_GRASP"/>
    <property type="match status" value="1"/>
</dbReference>
<dbReference type="EMBL" id="WHOD01000013">
    <property type="protein sequence ID" value="NOU92310.1"/>
    <property type="molecule type" value="Genomic_DNA"/>
</dbReference>